<dbReference type="EMBL" id="JANPWB010000003">
    <property type="protein sequence ID" value="KAJ1197995.1"/>
    <property type="molecule type" value="Genomic_DNA"/>
</dbReference>
<keyword evidence="1" id="KW-0472">Membrane</keyword>
<keyword evidence="1" id="KW-0812">Transmembrane</keyword>
<name>A0AAV7VBC2_PLEWA</name>
<feature type="non-terminal residue" evidence="2">
    <location>
        <position position="61"/>
    </location>
</feature>
<keyword evidence="1" id="KW-1133">Transmembrane helix</keyword>
<keyword evidence="3" id="KW-1185">Reference proteome</keyword>
<organism evidence="2 3">
    <name type="scientific">Pleurodeles waltl</name>
    <name type="common">Iberian ribbed newt</name>
    <dbReference type="NCBI Taxonomy" id="8319"/>
    <lineage>
        <taxon>Eukaryota</taxon>
        <taxon>Metazoa</taxon>
        <taxon>Chordata</taxon>
        <taxon>Craniata</taxon>
        <taxon>Vertebrata</taxon>
        <taxon>Euteleostomi</taxon>
        <taxon>Amphibia</taxon>
        <taxon>Batrachia</taxon>
        <taxon>Caudata</taxon>
        <taxon>Salamandroidea</taxon>
        <taxon>Salamandridae</taxon>
        <taxon>Pleurodelinae</taxon>
        <taxon>Pleurodeles</taxon>
    </lineage>
</organism>
<reference evidence="2" key="1">
    <citation type="journal article" date="2022" name="bioRxiv">
        <title>Sequencing and chromosome-scale assembly of the giantPleurodeles waltlgenome.</title>
        <authorList>
            <person name="Brown T."/>
            <person name="Elewa A."/>
            <person name="Iarovenko S."/>
            <person name="Subramanian E."/>
            <person name="Araus A.J."/>
            <person name="Petzold A."/>
            <person name="Susuki M."/>
            <person name="Suzuki K.-i.T."/>
            <person name="Hayashi T."/>
            <person name="Toyoda A."/>
            <person name="Oliveira C."/>
            <person name="Osipova E."/>
            <person name="Leigh N.D."/>
            <person name="Simon A."/>
            <person name="Yun M.H."/>
        </authorList>
    </citation>
    <scope>NUCLEOTIDE SEQUENCE</scope>
    <source>
        <strain evidence="2">20211129_DDA</strain>
        <tissue evidence="2">Liver</tissue>
    </source>
</reference>
<sequence>VLRVLCLPVEMQMIVVCEAVCFIVCFSGVFTGAMCVSCVVFCCLLLLFFNSSNVHLSVTLL</sequence>
<evidence type="ECO:0000313" key="3">
    <source>
        <dbReference type="Proteomes" id="UP001066276"/>
    </source>
</evidence>
<dbReference type="Proteomes" id="UP001066276">
    <property type="component" value="Chromosome 2_1"/>
</dbReference>
<feature type="transmembrane region" description="Helical" evidence="1">
    <location>
        <begin position="20"/>
        <end position="49"/>
    </location>
</feature>
<gene>
    <name evidence="2" type="ORF">NDU88_001839</name>
</gene>
<comment type="caution">
    <text evidence="2">The sequence shown here is derived from an EMBL/GenBank/DDBJ whole genome shotgun (WGS) entry which is preliminary data.</text>
</comment>
<accession>A0AAV7VBC2</accession>
<evidence type="ECO:0000256" key="1">
    <source>
        <dbReference type="SAM" id="Phobius"/>
    </source>
</evidence>
<evidence type="ECO:0000313" key="2">
    <source>
        <dbReference type="EMBL" id="KAJ1197995.1"/>
    </source>
</evidence>
<dbReference type="AlphaFoldDB" id="A0AAV7VBC2"/>
<protein>
    <submittedName>
        <fullName evidence="2">Uncharacterized protein</fullName>
    </submittedName>
</protein>
<proteinExistence type="predicted"/>
<feature type="non-terminal residue" evidence="2">
    <location>
        <position position="1"/>
    </location>
</feature>